<keyword evidence="1" id="KW-0812">Transmembrane</keyword>
<evidence type="ECO:0000313" key="2">
    <source>
        <dbReference type="EMBL" id="SCF21066.1"/>
    </source>
</evidence>
<evidence type="ECO:0000256" key="1">
    <source>
        <dbReference type="SAM" id="Phobius"/>
    </source>
</evidence>
<proteinExistence type="predicted"/>
<feature type="transmembrane region" description="Helical" evidence="1">
    <location>
        <begin position="20"/>
        <end position="43"/>
    </location>
</feature>
<dbReference type="EMBL" id="LT607409">
    <property type="protein sequence ID" value="SCF21066.1"/>
    <property type="molecule type" value="Genomic_DNA"/>
</dbReference>
<organism evidence="2 3">
    <name type="scientific">Micromonospora chokoriensis</name>
    <dbReference type="NCBI Taxonomy" id="356851"/>
    <lineage>
        <taxon>Bacteria</taxon>
        <taxon>Bacillati</taxon>
        <taxon>Actinomycetota</taxon>
        <taxon>Actinomycetes</taxon>
        <taxon>Micromonosporales</taxon>
        <taxon>Micromonosporaceae</taxon>
        <taxon>Micromonospora</taxon>
    </lineage>
</organism>
<dbReference type="AlphaFoldDB" id="A0A1C4YK83"/>
<keyword evidence="1" id="KW-1133">Transmembrane helix</keyword>
<evidence type="ECO:0000313" key="3">
    <source>
        <dbReference type="Proteomes" id="UP000198224"/>
    </source>
</evidence>
<sequence>MTYEPMMVPQPKPNRTTRTVLIVVAVVLAVCCAVGACGGLWFYRSVKGAVEPARVAAAGFLDDVQAGNYPGAYGRLCGEVRDTMTLEEFSRVQSAQLTISSYEIVGVNVNNYNGRVTATVTVTAVQQTTGAQFTQGLALVKENDEWRVCQ</sequence>
<reference evidence="3" key="1">
    <citation type="submission" date="2016-06" db="EMBL/GenBank/DDBJ databases">
        <authorList>
            <person name="Varghese N."/>
            <person name="Submissions Spin"/>
        </authorList>
    </citation>
    <scope>NUCLEOTIDE SEQUENCE [LARGE SCALE GENOMIC DNA]</scope>
    <source>
        <strain evidence="3">DSM 45160</strain>
    </source>
</reference>
<name>A0A1C4YK83_9ACTN</name>
<dbReference type="RefSeq" id="WP_088990006.1">
    <property type="nucleotide sequence ID" value="NZ_LT607409.1"/>
</dbReference>
<keyword evidence="1" id="KW-0472">Membrane</keyword>
<keyword evidence="3" id="KW-1185">Reference proteome</keyword>
<gene>
    <name evidence="2" type="ORF">GA0070612_4868</name>
</gene>
<dbReference type="Proteomes" id="UP000198224">
    <property type="component" value="Chromosome I"/>
</dbReference>
<accession>A0A1C4YK83</accession>
<protein>
    <submittedName>
        <fullName evidence="2">Uncharacterized protein</fullName>
    </submittedName>
</protein>